<dbReference type="PANTHER" id="PTHR35175:SF2">
    <property type="entry name" value="DUF1289 DOMAIN-CONTAINING PROTEIN"/>
    <property type="match status" value="1"/>
</dbReference>
<dbReference type="EMBL" id="QFPN01000011">
    <property type="protein sequence ID" value="PZQ11655.1"/>
    <property type="molecule type" value="Genomic_DNA"/>
</dbReference>
<gene>
    <name evidence="1" type="ORF">DI565_18070</name>
</gene>
<proteinExistence type="predicted"/>
<evidence type="ECO:0000313" key="1">
    <source>
        <dbReference type="EMBL" id="PZQ11655.1"/>
    </source>
</evidence>
<organism evidence="1 2">
    <name type="scientific">Ancylobacter novellus</name>
    <name type="common">Thiobacillus novellus</name>
    <dbReference type="NCBI Taxonomy" id="921"/>
    <lineage>
        <taxon>Bacteria</taxon>
        <taxon>Pseudomonadati</taxon>
        <taxon>Pseudomonadota</taxon>
        <taxon>Alphaproteobacteria</taxon>
        <taxon>Hyphomicrobiales</taxon>
        <taxon>Xanthobacteraceae</taxon>
        <taxon>Ancylobacter</taxon>
    </lineage>
</organism>
<dbReference type="InterPro" id="IPR010710">
    <property type="entry name" value="DUF1289"/>
</dbReference>
<comment type="caution">
    <text evidence="1">The sequence shown here is derived from an EMBL/GenBank/DDBJ whole genome shotgun (WGS) entry which is preliminary data.</text>
</comment>
<evidence type="ECO:0000313" key="2">
    <source>
        <dbReference type="Proteomes" id="UP000249577"/>
    </source>
</evidence>
<sequence>MLQPAPIKSPCVKICVVDPSTGWCEGCFRTLAEIGSWSRYSVAERDAVMGLLLARRKAFTKIAPPTESAE</sequence>
<dbReference type="Proteomes" id="UP000249577">
    <property type="component" value="Unassembled WGS sequence"/>
</dbReference>
<name>A0A2W5K985_ANCNO</name>
<dbReference type="PANTHER" id="PTHR35175">
    <property type="entry name" value="DUF1289 DOMAIN-CONTAINING PROTEIN"/>
    <property type="match status" value="1"/>
</dbReference>
<protein>
    <submittedName>
        <fullName evidence="1">DUF1289 domain-containing protein</fullName>
    </submittedName>
</protein>
<reference evidence="1 2" key="1">
    <citation type="submission" date="2017-08" db="EMBL/GenBank/DDBJ databases">
        <title>Infants hospitalized years apart are colonized by the same room-sourced microbial strains.</title>
        <authorList>
            <person name="Brooks B."/>
            <person name="Olm M.R."/>
            <person name="Firek B.A."/>
            <person name="Baker R."/>
            <person name="Thomas B.C."/>
            <person name="Morowitz M.J."/>
            <person name="Banfield J.F."/>
        </authorList>
    </citation>
    <scope>NUCLEOTIDE SEQUENCE [LARGE SCALE GENOMIC DNA]</scope>
    <source>
        <strain evidence="1">S2_005_003_R2_43</strain>
    </source>
</reference>
<dbReference type="AlphaFoldDB" id="A0A2W5K985"/>
<accession>A0A2W5K985</accession>
<dbReference type="Pfam" id="PF06945">
    <property type="entry name" value="DUF1289"/>
    <property type="match status" value="1"/>
</dbReference>